<dbReference type="GO" id="GO:0001228">
    <property type="term" value="F:DNA-binding transcription activator activity, RNA polymerase II-specific"/>
    <property type="evidence" value="ECO:0007669"/>
    <property type="project" value="TreeGrafter"/>
</dbReference>
<gene>
    <name evidence="1" type="ORF">BO97DRAFT_38405</name>
</gene>
<dbReference type="InterPro" id="IPR021858">
    <property type="entry name" value="Fun_TF"/>
</dbReference>
<dbReference type="EMBL" id="KZ824279">
    <property type="protein sequence ID" value="RAL13396.1"/>
    <property type="molecule type" value="Genomic_DNA"/>
</dbReference>
<name>A0A395I0S1_ASPHC</name>
<dbReference type="VEuPathDB" id="FungiDB:BO97DRAFT_38405"/>
<dbReference type="Proteomes" id="UP000248961">
    <property type="component" value="Unassembled WGS sequence"/>
</dbReference>
<organism evidence="1 2">
    <name type="scientific">Aspergillus homomorphus (strain CBS 101889)</name>
    <dbReference type="NCBI Taxonomy" id="1450537"/>
    <lineage>
        <taxon>Eukaryota</taxon>
        <taxon>Fungi</taxon>
        <taxon>Dikarya</taxon>
        <taxon>Ascomycota</taxon>
        <taxon>Pezizomycotina</taxon>
        <taxon>Eurotiomycetes</taxon>
        <taxon>Eurotiomycetidae</taxon>
        <taxon>Eurotiales</taxon>
        <taxon>Aspergillaceae</taxon>
        <taxon>Aspergillus</taxon>
        <taxon>Aspergillus subgen. Circumdati</taxon>
    </lineage>
</organism>
<dbReference type="Pfam" id="PF11951">
    <property type="entry name" value="Fungal_trans_2"/>
    <property type="match status" value="1"/>
</dbReference>
<proteinExistence type="predicted"/>
<protein>
    <recommendedName>
        <fullName evidence="3">C2H2-type domain-containing protein</fullName>
    </recommendedName>
</protein>
<evidence type="ECO:0000313" key="1">
    <source>
        <dbReference type="EMBL" id="RAL13396.1"/>
    </source>
</evidence>
<dbReference type="OrthoDB" id="416217at2759"/>
<evidence type="ECO:0008006" key="3">
    <source>
        <dbReference type="Google" id="ProtNLM"/>
    </source>
</evidence>
<dbReference type="Pfam" id="PF12013">
    <property type="entry name" value="OrsD"/>
    <property type="match status" value="1"/>
</dbReference>
<dbReference type="AlphaFoldDB" id="A0A395I0S1"/>
<dbReference type="GeneID" id="37197690"/>
<dbReference type="InterPro" id="IPR053157">
    <property type="entry name" value="Sterol_Uptake_Regulator"/>
</dbReference>
<sequence>MSSKAREAMELTTPSQLLHYLPTYQVLICLTCRYAIQPGAITRHMKDIHQIHRSTRRSFVAFASGCELVQPENVVLPDETQFPVPFLPIQEGFACCFEECAYLCVTHKRMEQHWRCLHHVPASDGSARCKPVPLQTFFRGNALKYFTNPALLAPSPASKLDRSEELRSGEPHSAMSDHTVRFRSLNQHSSLIISDQELLDHYKTSTYKTLAYNTETERVFGGIVITLASQFPFLKHGVMACAALHLASANPLKRRYYLVQSLRHQDQAVPEFRQTTLHVDRDNSEAVLAFSFFLVICALNSETEDPRLFLSDGHDQQLHWINILRNGCSMLCPFWDELTAGSLGPFAALWQDNLSVAFHDPYEDPLLAILLATVAAESPNEVDYAVYHDAAVQLIVAFAFLRHRGAAATVWDALNAWPMRVTPAYLALLQQDRPFALLLLAYYAILLRPFRGEWFLAGRAEKMIYEIARRFERASCPVETWDLFVGIRQEYFAENARA</sequence>
<dbReference type="PANTHER" id="PTHR47784">
    <property type="entry name" value="STEROL UPTAKE CONTROL PROTEIN 2"/>
    <property type="match status" value="1"/>
</dbReference>
<dbReference type="RefSeq" id="XP_025552550.1">
    <property type="nucleotide sequence ID" value="XM_025693401.1"/>
</dbReference>
<dbReference type="PANTHER" id="PTHR47784:SF5">
    <property type="entry name" value="STEROL UPTAKE CONTROL PROTEIN 2"/>
    <property type="match status" value="1"/>
</dbReference>
<dbReference type="InterPro" id="IPR022698">
    <property type="entry name" value="OrsD"/>
</dbReference>
<accession>A0A395I0S1</accession>
<keyword evidence="2" id="KW-1185">Reference proteome</keyword>
<evidence type="ECO:0000313" key="2">
    <source>
        <dbReference type="Proteomes" id="UP000248961"/>
    </source>
</evidence>
<reference evidence="1 2" key="1">
    <citation type="submission" date="2018-02" db="EMBL/GenBank/DDBJ databases">
        <title>The genomes of Aspergillus section Nigri reveals drivers in fungal speciation.</title>
        <authorList>
            <consortium name="DOE Joint Genome Institute"/>
            <person name="Vesth T.C."/>
            <person name="Nybo J."/>
            <person name="Theobald S."/>
            <person name="Brandl J."/>
            <person name="Frisvad J.C."/>
            <person name="Nielsen K.F."/>
            <person name="Lyhne E.K."/>
            <person name="Kogle M.E."/>
            <person name="Kuo A."/>
            <person name="Riley R."/>
            <person name="Clum A."/>
            <person name="Nolan M."/>
            <person name="Lipzen A."/>
            <person name="Salamov A."/>
            <person name="Henrissat B."/>
            <person name="Wiebenga A."/>
            <person name="De vries R.P."/>
            <person name="Grigoriev I.V."/>
            <person name="Mortensen U.H."/>
            <person name="Andersen M.R."/>
            <person name="Baker S.E."/>
        </authorList>
    </citation>
    <scope>NUCLEOTIDE SEQUENCE [LARGE SCALE GENOMIC DNA]</scope>
    <source>
        <strain evidence="1 2">CBS 101889</strain>
    </source>
</reference>